<evidence type="ECO:0000313" key="2">
    <source>
        <dbReference type="EMBL" id="QCP68854.1"/>
    </source>
</evidence>
<keyword evidence="2" id="KW-0946">Virion</keyword>
<feature type="compositionally biased region" description="Acidic residues" evidence="1">
    <location>
        <begin position="209"/>
        <end position="220"/>
    </location>
</feature>
<proteinExistence type="predicted"/>
<dbReference type="GO" id="GO:0019028">
    <property type="term" value="C:viral capsid"/>
    <property type="evidence" value="ECO:0007669"/>
    <property type="project" value="UniProtKB-KW"/>
</dbReference>
<keyword evidence="2" id="KW-0167">Capsid protein</keyword>
<feature type="region of interest" description="Disordered" evidence="1">
    <location>
        <begin position="168"/>
        <end position="223"/>
    </location>
</feature>
<name>A0A4P8JAD8_9VIRU</name>
<dbReference type="EMBL" id="MK189092">
    <property type="protein sequence ID" value="QCP68854.1"/>
    <property type="molecule type" value="Genomic_RNA"/>
</dbReference>
<accession>A0A4P8JAD8</accession>
<evidence type="ECO:0000256" key="1">
    <source>
        <dbReference type="SAM" id="MobiDB-lite"/>
    </source>
</evidence>
<organism evidence="2">
    <name type="scientific">Paraiba polycipivirus</name>
    <dbReference type="NCBI Taxonomy" id="2565398"/>
    <lineage>
        <taxon>Viruses</taxon>
        <taxon>Riboviria</taxon>
        <taxon>Orthornavirae</taxon>
        <taxon>Pisuviricota</taxon>
        <taxon>Pisoniviricetes</taxon>
        <taxon>Picornavirales</taxon>
        <taxon>Polycipiviridae</taxon>
    </lineage>
</organism>
<protein>
    <submittedName>
        <fullName evidence="2">Coat protein</fullName>
    </submittedName>
</protein>
<sequence>MINSYALADTSMFRHFELSMPYDYPTPFYDQYAWMARRATPGDLFEADPDHNPPYKAIRTAIQDEPHGDNWIVFGLRGNLEATVAGAQVIFELEYRCAEGFQFADPFFPPSTMRQTMREMLPEDRVLIFPRANWTTDGIGDFNPPPAPAAARTTRSINIGVGGNINIGSLSNSNVNEAPETVTRKARREPVVVVPPQGRRSRRVKRDDPNEDDLGDEGIDVVDPSTLSALDRLKLAASRSLGSSSRNE</sequence>
<reference evidence="2" key="1">
    <citation type="journal article" date="2019" name="Sci. Rep.">
        <title>Discovery of novel astrovirus and calicivirus identified in ruddy turnstones in Brazil.</title>
        <authorList>
            <person name="de Souza W.M."/>
            <person name="Fumagalli M.J."/>
            <person name="de Araujo J."/>
            <person name="Ometto T."/>
            <person name="Modha S."/>
            <person name="Thomazelli L.M."/>
            <person name="Durigon E.L."/>
            <person name="Murcia P.R."/>
            <person name="Figueiredo L.T."/>
        </authorList>
    </citation>
    <scope>NUCLEOTIDE SEQUENCE</scope>
    <source>
        <strain evidence="2">PBp-58</strain>
    </source>
</reference>